<sequence>MDELLYWLPDGPAGWALVGVAFLALAWWCVRRLPGKLFRLILPLLARKHGWLVKTGPTVRGRRAAAADDRSIPASWEDNKLPRTHLEVLGEHRGYTFHARQQRTRVTGATSFEHGGHSYRWRYDYVVSLAATSTPYDGFSTAGVSQAVADRRLTLYPAFLEWERKIFPLFDSSSYSPRKKFRHGGGMISTEHQGGRLSGRTLLAHLDALTAAAEK</sequence>
<keyword evidence="1" id="KW-0472">Membrane</keyword>
<feature type="transmembrane region" description="Helical" evidence="1">
    <location>
        <begin position="12"/>
        <end position="30"/>
    </location>
</feature>
<reference evidence="3" key="1">
    <citation type="submission" date="2016-10" db="EMBL/GenBank/DDBJ databases">
        <authorList>
            <person name="Varghese N."/>
            <person name="Submissions S."/>
        </authorList>
    </citation>
    <scope>NUCLEOTIDE SEQUENCE [LARGE SCALE GENOMIC DNA]</scope>
    <source>
        <strain evidence="3">CGMCC 4.3568</strain>
    </source>
</reference>
<name>A0A1I1A324_9PSEU</name>
<keyword evidence="1" id="KW-0812">Transmembrane</keyword>
<evidence type="ECO:0000313" key="2">
    <source>
        <dbReference type="EMBL" id="SFB30823.1"/>
    </source>
</evidence>
<proteinExistence type="predicted"/>
<organism evidence="2 3">
    <name type="scientific">Amycolatopsis marina</name>
    <dbReference type="NCBI Taxonomy" id="490629"/>
    <lineage>
        <taxon>Bacteria</taxon>
        <taxon>Bacillati</taxon>
        <taxon>Actinomycetota</taxon>
        <taxon>Actinomycetes</taxon>
        <taxon>Pseudonocardiales</taxon>
        <taxon>Pseudonocardiaceae</taxon>
        <taxon>Amycolatopsis</taxon>
    </lineage>
</organism>
<dbReference type="EMBL" id="FOKG01000008">
    <property type="protein sequence ID" value="SFB30823.1"/>
    <property type="molecule type" value="Genomic_DNA"/>
</dbReference>
<evidence type="ECO:0000256" key="1">
    <source>
        <dbReference type="SAM" id="Phobius"/>
    </source>
</evidence>
<dbReference type="RefSeq" id="WP_091673762.1">
    <property type="nucleotide sequence ID" value="NZ_FOKG01000008.1"/>
</dbReference>
<dbReference type="Proteomes" id="UP000243799">
    <property type="component" value="Unassembled WGS sequence"/>
</dbReference>
<keyword evidence="1" id="KW-1133">Transmembrane helix</keyword>
<accession>A0A1I1A324</accession>
<gene>
    <name evidence="2" type="ORF">SAMN05216266_10815</name>
</gene>
<dbReference type="AlphaFoldDB" id="A0A1I1A324"/>
<evidence type="ECO:0000313" key="3">
    <source>
        <dbReference type="Proteomes" id="UP000243799"/>
    </source>
</evidence>
<keyword evidence="3" id="KW-1185">Reference proteome</keyword>
<dbReference type="OrthoDB" id="3624003at2"/>
<dbReference type="STRING" id="490629.SAMN05216266_10815"/>
<protein>
    <submittedName>
        <fullName evidence="2">Uncharacterized protein</fullName>
    </submittedName>
</protein>